<protein>
    <recommendedName>
        <fullName evidence="3">Tubby C-terminal-like domain-containing protein</fullName>
    </recommendedName>
</protein>
<name>A0A6A5YUT3_9PLEO</name>
<evidence type="ECO:0000313" key="1">
    <source>
        <dbReference type="EMBL" id="KAF2110297.1"/>
    </source>
</evidence>
<organism evidence="1 2">
    <name type="scientific">Lophiotrema nucula</name>
    <dbReference type="NCBI Taxonomy" id="690887"/>
    <lineage>
        <taxon>Eukaryota</taxon>
        <taxon>Fungi</taxon>
        <taxon>Dikarya</taxon>
        <taxon>Ascomycota</taxon>
        <taxon>Pezizomycotina</taxon>
        <taxon>Dothideomycetes</taxon>
        <taxon>Pleosporomycetidae</taxon>
        <taxon>Pleosporales</taxon>
        <taxon>Lophiotremataceae</taxon>
        <taxon>Lophiotrema</taxon>
    </lineage>
</organism>
<dbReference type="AlphaFoldDB" id="A0A6A5YUT3"/>
<proteinExistence type="predicted"/>
<gene>
    <name evidence="1" type="ORF">BDV96DRAFT_583783</name>
</gene>
<dbReference type="OrthoDB" id="4725912at2759"/>
<evidence type="ECO:0000313" key="2">
    <source>
        <dbReference type="Proteomes" id="UP000799770"/>
    </source>
</evidence>
<reference evidence="1" key="1">
    <citation type="journal article" date="2020" name="Stud. Mycol.">
        <title>101 Dothideomycetes genomes: a test case for predicting lifestyles and emergence of pathogens.</title>
        <authorList>
            <person name="Haridas S."/>
            <person name="Albert R."/>
            <person name="Binder M."/>
            <person name="Bloem J."/>
            <person name="Labutti K."/>
            <person name="Salamov A."/>
            <person name="Andreopoulos B."/>
            <person name="Baker S."/>
            <person name="Barry K."/>
            <person name="Bills G."/>
            <person name="Bluhm B."/>
            <person name="Cannon C."/>
            <person name="Castanera R."/>
            <person name="Culley D."/>
            <person name="Daum C."/>
            <person name="Ezra D."/>
            <person name="Gonzalez J."/>
            <person name="Henrissat B."/>
            <person name="Kuo A."/>
            <person name="Liang C."/>
            <person name="Lipzen A."/>
            <person name="Lutzoni F."/>
            <person name="Magnuson J."/>
            <person name="Mondo S."/>
            <person name="Nolan M."/>
            <person name="Ohm R."/>
            <person name="Pangilinan J."/>
            <person name="Park H.-J."/>
            <person name="Ramirez L."/>
            <person name="Alfaro M."/>
            <person name="Sun H."/>
            <person name="Tritt A."/>
            <person name="Yoshinaga Y."/>
            <person name="Zwiers L.-H."/>
            <person name="Turgeon B."/>
            <person name="Goodwin S."/>
            <person name="Spatafora J."/>
            <person name="Crous P."/>
            <person name="Grigoriev I."/>
        </authorList>
    </citation>
    <scope>NUCLEOTIDE SEQUENCE</scope>
    <source>
        <strain evidence="1">CBS 627.86</strain>
    </source>
</reference>
<evidence type="ECO:0008006" key="3">
    <source>
        <dbReference type="Google" id="ProtNLM"/>
    </source>
</evidence>
<accession>A0A6A5YUT3</accession>
<dbReference type="EMBL" id="ML977338">
    <property type="protein sequence ID" value="KAF2110297.1"/>
    <property type="molecule type" value="Genomic_DNA"/>
</dbReference>
<keyword evidence="2" id="KW-1185">Reference proteome</keyword>
<sequence length="272" mass="30500">MDSTNSHQQNAHPEIRTLNVDFSWRKNTILMFEAEGLPPSYIGKCNPLTMKTVFKSGPSAAKSLSSDSDVDSVNLEAVNDDVIGQSKVKIFHIDCNTTIRGREVRLSADSRLMTRYKYPSIAFAENEKKPTIMTWKCNSKWRCFDFDLLDESGKVVAKFLPKYLGVRKWATIQMYGPRAWDSLATEEVIITGLSLYFCMIYRASSPVPLVGALTSRKGKDFGTAERDAQAEYERNMAGDSDGLLQPNGSTLDPKEVWSRVNEGAETTEVYAH</sequence>
<dbReference type="Proteomes" id="UP000799770">
    <property type="component" value="Unassembled WGS sequence"/>
</dbReference>